<name>A0ABQ3E140_9GAMM</name>
<proteinExistence type="inferred from homology"/>
<evidence type="ECO:0000259" key="9">
    <source>
        <dbReference type="Pfam" id="PF02782"/>
    </source>
</evidence>
<accession>A0ABQ3E140</accession>
<dbReference type="SUPFAM" id="SSF53067">
    <property type="entry name" value="Actin-like ATPase domain"/>
    <property type="match status" value="2"/>
</dbReference>
<evidence type="ECO:0000256" key="2">
    <source>
        <dbReference type="ARBA" id="ARBA00022679"/>
    </source>
</evidence>
<dbReference type="InterPro" id="IPR018483">
    <property type="entry name" value="Carb_kinase_FGGY_CS"/>
</dbReference>
<keyword evidence="3" id="KW-0547">Nucleotide-binding</keyword>
<feature type="domain" description="Carbohydrate kinase FGGY C-terminal" evidence="9">
    <location>
        <begin position="243"/>
        <end position="427"/>
    </location>
</feature>
<evidence type="ECO:0000256" key="5">
    <source>
        <dbReference type="ARBA" id="ARBA00022840"/>
    </source>
</evidence>
<dbReference type="InterPro" id="IPR000577">
    <property type="entry name" value="Carb_kinase_FGGY"/>
</dbReference>
<dbReference type="Proteomes" id="UP000646745">
    <property type="component" value="Unassembled WGS sequence"/>
</dbReference>
<sequence length="471" mass="50282">MQILAIDQGTTSTRGLIADSRGHASIRCAFRHAQHRPRDGWVEHDPLELLANIEKCIQLAGPVDAIGLANQGESCLAWDALSGEPLSPVIVWQDNRTTEQIERLKMLGAGIKTREIAGLPLDPYFSASKLAWLIETLPQVAAAHRAGRLRLGTTDAFFLQRLTGRCITDVTTAARTSLMDLTTCRWDPELCDLFGVPIDTLPSIGPSAGTLGDVRGTPLGASLVDQQASLYGHGCRRPGDTKVTFGTGAFALGIAHEPLRDSDSGLISTLAWQVGSDPASHAIEGGVYDASAAVEWAKGLGLFQDYAELARFETSSAIGRELAFVPALSGLACPHWDRRAGALWLGMHGGTTRRDLCQSLLEGIALRSAEVVEAISAHLPSNQRISVDGGLARSPYFVQFFADVTQREIVTHGVDELTAYGCASLAAQGSGLGALPLSDTPRIVLPGVSMTTASAWRERFAIAVARSASWR</sequence>
<organism evidence="10 11">
    <name type="scientific">Salinicola rhizosphaerae</name>
    <dbReference type="NCBI Taxonomy" id="1443141"/>
    <lineage>
        <taxon>Bacteria</taxon>
        <taxon>Pseudomonadati</taxon>
        <taxon>Pseudomonadota</taxon>
        <taxon>Gammaproteobacteria</taxon>
        <taxon>Oceanospirillales</taxon>
        <taxon>Halomonadaceae</taxon>
        <taxon>Salinicola</taxon>
    </lineage>
</organism>
<keyword evidence="11" id="KW-1185">Reference proteome</keyword>
<evidence type="ECO:0000313" key="11">
    <source>
        <dbReference type="Proteomes" id="UP000646745"/>
    </source>
</evidence>
<comment type="similarity">
    <text evidence="1 7">Belongs to the FGGY kinase family.</text>
</comment>
<evidence type="ECO:0000259" key="8">
    <source>
        <dbReference type="Pfam" id="PF00370"/>
    </source>
</evidence>
<keyword evidence="5" id="KW-0067">ATP-binding</keyword>
<dbReference type="InterPro" id="IPR018484">
    <property type="entry name" value="FGGY_N"/>
</dbReference>
<gene>
    <name evidence="10" type="ORF">GCM10009038_20430</name>
</gene>
<protein>
    <recommendedName>
        <fullName evidence="6">ATP:glycerol 3-phosphotransferase</fullName>
    </recommendedName>
</protein>
<dbReference type="InterPro" id="IPR018485">
    <property type="entry name" value="FGGY_C"/>
</dbReference>
<evidence type="ECO:0000256" key="7">
    <source>
        <dbReference type="RuleBase" id="RU003733"/>
    </source>
</evidence>
<dbReference type="Gene3D" id="3.30.420.40">
    <property type="match status" value="2"/>
</dbReference>
<dbReference type="PROSITE" id="PS00445">
    <property type="entry name" value="FGGY_KINASES_2"/>
    <property type="match status" value="1"/>
</dbReference>
<dbReference type="InterPro" id="IPR043129">
    <property type="entry name" value="ATPase_NBD"/>
</dbReference>
<dbReference type="EMBL" id="BMZI01000004">
    <property type="protein sequence ID" value="GHB21490.1"/>
    <property type="molecule type" value="Genomic_DNA"/>
</dbReference>
<feature type="domain" description="Carbohydrate kinase FGGY N-terminal" evidence="8">
    <location>
        <begin position="3"/>
        <end position="215"/>
    </location>
</feature>
<evidence type="ECO:0000256" key="1">
    <source>
        <dbReference type="ARBA" id="ARBA00009156"/>
    </source>
</evidence>
<evidence type="ECO:0000256" key="3">
    <source>
        <dbReference type="ARBA" id="ARBA00022741"/>
    </source>
</evidence>
<reference evidence="11" key="1">
    <citation type="journal article" date="2019" name="Int. J. Syst. Evol. Microbiol.">
        <title>The Global Catalogue of Microorganisms (GCM) 10K type strain sequencing project: providing services to taxonomists for standard genome sequencing and annotation.</title>
        <authorList>
            <consortium name="The Broad Institute Genomics Platform"/>
            <consortium name="The Broad Institute Genome Sequencing Center for Infectious Disease"/>
            <person name="Wu L."/>
            <person name="Ma J."/>
        </authorList>
    </citation>
    <scope>NUCLEOTIDE SEQUENCE [LARGE SCALE GENOMIC DNA]</scope>
    <source>
        <strain evidence="11">KCTC 32998</strain>
    </source>
</reference>
<dbReference type="Pfam" id="PF00370">
    <property type="entry name" value="FGGY_N"/>
    <property type="match status" value="1"/>
</dbReference>
<dbReference type="RefSeq" id="WP_189444576.1">
    <property type="nucleotide sequence ID" value="NZ_BMZI01000004.1"/>
</dbReference>
<keyword evidence="4 7" id="KW-0418">Kinase</keyword>
<comment type="caution">
    <text evidence="10">The sequence shown here is derived from an EMBL/GenBank/DDBJ whole genome shotgun (WGS) entry which is preliminary data.</text>
</comment>
<evidence type="ECO:0000313" key="10">
    <source>
        <dbReference type="EMBL" id="GHB21490.1"/>
    </source>
</evidence>
<dbReference type="PANTHER" id="PTHR10196:SF69">
    <property type="entry name" value="GLYCEROL KINASE"/>
    <property type="match status" value="1"/>
</dbReference>
<evidence type="ECO:0000256" key="4">
    <source>
        <dbReference type="ARBA" id="ARBA00022777"/>
    </source>
</evidence>
<dbReference type="GO" id="GO:0016301">
    <property type="term" value="F:kinase activity"/>
    <property type="evidence" value="ECO:0007669"/>
    <property type="project" value="UniProtKB-KW"/>
</dbReference>
<evidence type="ECO:0000256" key="6">
    <source>
        <dbReference type="ARBA" id="ARBA00043149"/>
    </source>
</evidence>
<dbReference type="PANTHER" id="PTHR10196">
    <property type="entry name" value="SUGAR KINASE"/>
    <property type="match status" value="1"/>
</dbReference>
<dbReference type="PIRSF" id="PIRSF000538">
    <property type="entry name" value="GlpK"/>
    <property type="match status" value="1"/>
</dbReference>
<dbReference type="Pfam" id="PF02782">
    <property type="entry name" value="FGGY_C"/>
    <property type="match status" value="1"/>
</dbReference>
<keyword evidence="2 7" id="KW-0808">Transferase</keyword>